<evidence type="ECO:0000313" key="4">
    <source>
        <dbReference type="EMBL" id="KAF5376492.1"/>
    </source>
</evidence>
<evidence type="ECO:0000256" key="1">
    <source>
        <dbReference type="SAM" id="Coils"/>
    </source>
</evidence>
<organism evidence="4 5">
    <name type="scientific">Tricholomella constricta</name>
    <dbReference type="NCBI Taxonomy" id="117010"/>
    <lineage>
        <taxon>Eukaryota</taxon>
        <taxon>Fungi</taxon>
        <taxon>Dikarya</taxon>
        <taxon>Basidiomycota</taxon>
        <taxon>Agaricomycotina</taxon>
        <taxon>Agaricomycetes</taxon>
        <taxon>Agaricomycetidae</taxon>
        <taxon>Agaricales</taxon>
        <taxon>Tricholomatineae</taxon>
        <taxon>Lyophyllaceae</taxon>
        <taxon>Tricholomella</taxon>
    </lineage>
</organism>
<feature type="region of interest" description="Disordered" evidence="2">
    <location>
        <begin position="102"/>
        <end position="159"/>
    </location>
</feature>
<sequence length="516" mass="56942">MAMLYLETHDPTKSHSGSGSLPVGSIPSLPIILTASVVFLAVDATITLFRRRAQEPTPTPTSIVAESPIADLPPPECQSLTQFVHKTRSILADVQAIERQLHSEKARRTRLASERKRLTSRRRPHSRPFTDPINTKNLHERTTSPSEPQSNAGPASISSPGPSCAFSAFCERLLLTNQIWKQEKELKALHTSLASASKARASAAFTTFCTQLLLHNRIWRLERETAALVAEKERVERARMAAVTRAAKRMVQDVQKDRMVEEFVKDLIGEVQQAKREVRDAKGEHEREVQEIHEEWMKDYRRVVGEVERLKLARQAGWVEQEVANAMEESLVESLREGRQRMNALEEKLAGYLEDEVTLNDADYFSSGDHDDEVTDVELDTLSELSSSSTCVSSGGSIRRGTKVAVEGIPQRRRCVSHDAPTPSRGPLHSRSSSTSTMIGDDAAFTLKPLLIDQAKSASALSANIAIATRTCNHSGRPLAVRNRTMSVLSLKSPTSSSSSSGTKAGATAKRAPWRV</sequence>
<proteinExistence type="predicted"/>
<keyword evidence="5" id="KW-1185">Reference proteome</keyword>
<feature type="coiled-coil region" evidence="1">
    <location>
        <begin position="328"/>
        <end position="355"/>
    </location>
</feature>
<accession>A0A8H5M0N5</accession>
<gene>
    <name evidence="4" type="ORF">D9615_008669</name>
</gene>
<keyword evidence="3" id="KW-0472">Membrane</keyword>
<evidence type="ECO:0000256" key="3">
    <source>
        <dbReference type="SAM" id="Phobius"/>
    </source>
</evidence>
<evidence type="ECO:0000313" key="5">
    <source>
        <dbReference type="Proteomes" id="UP000565441"/>
    </source>
</evidence>
<dbReference type="Proteomes" id="UP000565441">
    <property type="component" value="Unassembled WGS sequence"/>
</dbReference>
<feature type="transmembrane region" description="Helical" evidence="3">
    <location>
        <begin position="20"/>
        <end position="42"/>
    </location>
</feature>
<protein>
    <submittedName>
        <fullName evidence="4">Uncharacterized protein</fullName>
    </submittedName>
</protein>
<dbReference type="EMBL" id="JAACJP010000028">
    <property type="protein sequence ID" value="KAF5376492.1"/>
    <property type="molecule type" value="Genomic_DNA"/>
</dbReference>
<keyword evidence="3" id="KW-1133">Transmembrane helix</keyword>
<feature type="compositionally biased region" description="Low complexity" evidence="2">
    <location>
        <begin position="490"/>
        <end position="510"/>
    </location>
</feature>
<feature type="coiled-coil region" evidence="1">
    <location>
        <begin position="264"/>
        <end position="295"/>
    </location>
</feature>
<feature type="compositionally biased region" description="Low complexity" evidence="2">
    <location>
        <begin position="150"/>
        <end position="159"/>
    </location>
</feature>
<dbReference type="AlphaFoldDB" id="A0A8H5M0N5"/>
<keyword evidence="3" id="KW-0812">Transmembrane</keyword>
<feature type="region of interest" description="Disordered" evidence="2">
    <location>
        <begin position="490"/>
        <end position="516"/>
    </location>
</feature>
<feature type="region of interest" description="Disordered" evidence="2">
    <location>
        <begin position="415"/>
        <end position="436"/>
    </location>
</feature>
<evidence type="ECO:0000256" key="2">
    <source>
        <dbReference type="SAM" id="MobiDB-lite"/>
    </source>
</evidence>
<keyword evidence="1" id="KW-0175">Coiled coil</keyword>
<feature type="compositionally biased region" description="Basic and acidic residues" evidence="2">
    <location>
        <begin position="102"/>
        <end position="117"/>
    </location>
</feature>
<name>A0A8H5M0N5_9AGAR</name>
<dbReference type="OrthoDB" id="3008788at2759"/>
<comment type="caution">
    <text evidence="4">The sequence shown here is derived from an EMBL/GenBank/DDBJ whole genome shotgun (WGS) entry which is preliminary data.</text>
</comment>
<reference evidence="4 5" key="1">
    <citation type="journal article" date="2020" name="ISME J.">
        <title>Uncovering the hidden diversity of litter-decomposition mechanisms in mushroom-forming fungi.</title>
        <authorList>
            <person name="Floudas D."/>
            <person name="Bentzer J."/>
            <person name="Ahren D."/>
            <person name="Johansson T."/>
            <person name="Persson P."/>
            <person name="Tunlid A."/>
        </authorList>
    </citation>
    <scope>NUCLEOTIDE SEQUENCE [LARGE SCALE GENOMIC DNA]</scope>
    <source>
        <strain evidence="4 5">CBS 661.87</strain>
    </source>
</reference>